<dbReference type="PANTHER" id="PTHR30269:SF37">
    <property type="entry name" value="MEMBRANE TRANSPORTER PROTEIN"/>
    <property type="match status" value="1"/>
</dbReference>
<keyword evidence="6 8" id="KW-1133">Transmembrane helix</keyword>
<dbReference type="GO" id="GO:0005886">
    <property type="term" value="C:plasma membrane"/>
    <property type="evidence" value="ECO:0007669"/>
    <property type="project" value="UniProtKB-SubCell"/>
</dbReference>
<accession>A0A238LAY1</accession>
<dbReference type="PANTHER" id="PTHR30269">
    <property type="entry name" value="TRANSMEMBRANE PROTEIN YFCA"/>
    <property type="match status" value="1"/>
</dbReference>
<keyword evidence="3" id="KW-0813">Transport</keyword>
<feature type="transmembrane region" description="Helical" evidence="8">
    <location>
        <begin position="106"/>
        <end position="123"/>
    </location>
</feature>
<name>A0A238LAY1_9RHOB</name>
<evidence type="ECO:0000256" key="5">
    <source>
        <dbReference type="ARBA" id="ARBA00022692"/>
    </source>
</evidence>
<comment type="subcellular location">
    <subcellularLocation>
        <location evidence="1 8">Cell membrane</location>
        <topology evidence="1 8">Multi-pass membrane protein</topology>
    </subcellularLocation>
</comment>
<keyword evidence="10" id="KW-1185">Reference proteome</keyword>
<dbReference type="RefSeq" id="WP_093990850.1">
    <property type="nucleotide sequence ID" value="NZ_FXZK01000001.1"/>
</dbReference>
<feature type="transmembrane region" description="Helical" evidence="8">
    <location>
        <begin position="43"/>
        <end position="66"/>
    </location>
</feature>
<feature type="transmembrane region" description="Helical" evidence="8">
    <location>
        <begin position="12"/>
        <end position="37"/>
    </location>
</feature>
<feature type="transmembrane region" description="Helical" evidence="8">
    <location>
        <begin position="173"/>
        <end position="191"/>
    </location>
</feature>
<dbReference type="AlphaFoldDB" id="A0A238LAY1"/>
<comment type="similarity">
    <text evidence="2 8">Belongs to the 4-toluene sulfonate uptake permease (TSUP) (TC 2.A.102) family.</text>
</comment>
<keyword evidence="5 8" id="KW-0812">Transmembrane</keyword>
<dbReference type="Pfam" id="PF01925">
    <property type="entry name" value="TauE"/>
    <property type="match status" value="1"/>
</dbReference>
<keyword evidence="7 8" id="KW-0472">Membrane</keyword>
<evidence type="ECO:0000313" key="9">
    <source>
        <dbReference type="EMBL" id="SMY06703.1"/>
    </source>
</evidence>
<dbReference type="OrthoDB" id="7345770at2"/>
<dbReference type="EMBL" id="FXZK01000001">
    <property type="protein sequence ID" value="SMY06703.1"/>
    <property type="molecule type" value="Genomic_DNA"/>
</dbReference>
<evidence type="ECO:0000256" key="7">
    <source>
        <dbReference type="ARBA" id="ARBA00023136"/>
    </source>
</evidence>
<evidence type="ECO:0000256" key="6">
    <source>
        <dbReference type="ARBA" id="ARBA00022989"/>
    </source>
</evidence>
<gene>
    <name evidence="9" type="ORF">LOM8899_00831</name>
</gene>
<sequence length="248" mass="25785">MTDLLHLSAHQLMALAAITFCAGLVRGFSGFALSALVMSTAVIFLPPVQLIPMLWFLEMAASVVMFKGGLADADRSTATGLIIGSGIGLPIGLSLTLSIPEQTSKGIALGLLIVLAALQLSRVKMPFLATRSGLYGSGIGAGIITGLSGAGGMFIALYMLARNLPARVMRGSMSIYLMGAGLIGLTTHLLIGTMDQIATVRGLALIPPTLLGIFAGRALFTPRFEPFYKPVCLTLLIGLATIGLIRIA</sequence>
<feature type="transmembrane region" description="Helical" evidence="8">
    <location>
        <begin position="135"/>
        <end position="161"/>
    </location>
</feature>
<evidence type="ECO:0000256" key="4">
    <source>
        <dbReference type="ARBA" id="ARBA00022475"/>
    </source>
</evidence>
<evidence type="ECO:0000256" key="3">
    <source>
        <dbReference type="ARBA" id="ARBA00022448"/>
    </source>
</evidence>
<dbReference type="Proteomes" id="UP000201613">
    <property type="component" value="Unassembled WGS sequence"/>
</dbReference>
<reference evidence="9 10" key="1">
    <citation type="submission" date="2017-05" db="EMBL/GenBank/DDBJ databases">
        <authorList>
            <person name="Song R."/>
            <person name="Chenine A.L."/>
            <person name="Ruprecht R.M."/>
        </authorList>
    </citation>
    <scope>NUCLEOTIDE SEQUENCE [LARGE SCALE GENOMIC DNA]</scope>
    <source>
        <strain evidence="9 10">CECT 8899</strain>
    </source>
</reference>
<dbReference type="InterPro" id="IPR002781">
    <property type="entry name" value="TM_pro_TauE-like"/>
</dbReference>
<proteinExistence type="inferred from homology"/>
<protein>
    <recommendedName>
        <fullName evidence="8">Probable membrane transporter protein</fullName>
    </recommendedName>
</protein>
<feature type="transmembrane region" description="Helical" evidence="8">
    <location>
        <begin position="78"/>
        <end position="100"/>
    </location>
</feature>
<evidence type="ECO:0000256" key="2">
    <source>
        <dbReference type="ARBA" id="ARBA00009142"/>
    </source>
</evidence>
<feature type="transmembrane region" description="Helical" evidence="8">
    <location>
        <begin position="227"/>
        <end position="247"/>
    </location>
</feature>
<evidence type="ECO:0000256" key="1">
    <source>
        <dbReference type="ARBA" id="ARBA00004651"/>
    </source>
</evidence>
<feature type="transmembrane region" description="Helical" evidence="8">
    <location>
        <begin position="203"/>
        <end position="221"/>
    </location>
</feature>
<keyword evidence="4 8" id="KW-1003">Cell membrane</keyword>
<organism evidence="9 10">
    <name type="scientific">Flavimaricola marinus</name>
    <dbReference type="NCBI Taxonomy" id="1819565"/>
    <lineage>
        <taxon>Bacteria</taxon>
        <taxon>Pseudomonadati</taxon>
        <taxon>Pseudomonadota</taxon>
        <taxon>Alphaproteobacteria</taxon>
        <taxon>Rhodobacterales</taxon>
        <taxon>Paracoccaceae</taxon>
        <taxon>Flavimaricola</taxon>
    </lineage>
</organism>
<dbReference type="InterPro" id="IPR052017">
    <property type="entry name" value="TSUP"/>
</dbReference>
<evidence type="ECO:0000313" key="10">
    <source>
        <dbReference type="Proteomes" id="UP000201613"/>
    </source>
</evidence>
<evidence type="ECO:0000256" key="8">
    <source>
        <dbReference type="RuleBase" id="RU363041"/>
    </source>
</evidence>